<dbReference type="GeneID" id="42782486"/>
<evidence type="ECO:0000313" key="2">
    <source>
        <dbReference type="EMBL" id="MDK4290938.1"/>
    </source>
</evidence>
<organism evidence="3 4">
    <name type="scientific">Corynebacterium pseudodiphtheriticum</name>
    <dbReference type="NCBI Taxonomy" id="37637"/>
    <lineage>
        <taxon>Bacteria</taxon>
        <taxon>Bacillati</taxon>
        <taxon>Actinomycetota</taxon>
        <taxon>Actinomycetes</taxon>
        <taxon>Mycobacteriales</taxon>
        <taxon>Corynebacteriaceae</taxon>
        <taxon>Corynebacterium</taxon>
    </lineage>
</organism>
<keyword evidence="1" id="KW-1133">Transmembrane helix</keyword>
<keyword evidence="1" id="KW-0472">Membrane</keyword>
<comment type="caution">
    <text evidence="3">The sequence shown here is derived from an EMBL/GenBank/DDBJ whole genome shotgun (WGS) entry which is preliminary data.</text>
</comment>
<dbReference type="Proteomes" id="UP001239759">
    <property type="component" value="Unassembled WGS sequence"/>
</dbReference>
<evidence type="ECO:0000313" key="4">
    <source>
        <dbReference type="Proteomes" id="UP001224412"/>
    </source>
</evidence>
<evidence type="ECO:0000256" key="1">
    <source>
        <dbReference type="SAM" id="Phobius"/>
    </source>
</evidence>
<reference evidence="3 5" key="1">
    <citation type="submission" date="2023-05" db="EMBL/GenBank/DDBJ databases">
        <title>Metabolic capabilities are highly conserved among human nasal-associated Corynebacterium species in pangenomic analyses.</title>
        <authorList>
            <person name="Tran T.H."/>
            <person name="Roberts A.Q."/>
            <person name="Escapa I.F."/>
            <person name="Gao W."/>
            <person name="Conlan S."/>
            <person name="Kong H."/>
            <person name="Segre J.A."/>
            <person name="Kelly M.S."/>
            <person name="Lemon K.P."/>
        </authorList>
    </citation>
    <scope>NUCLEOTIDE SEQUENCE</scope>
    <source>
        <strain evidence="3">KPL2773</strain>
        <strain evidence="2 5">KPL3772</strain>
    </source>
</reference>
<dbReference type="InterPro" id="IPR046498">
    <property type="entry name" value="Rv1476-like"/>
</dbReference>
<dbReference type="Pfam" id="PF20381">
    <property type="entry name" value="Rv1476"/>
    <property type="match status" value="1"/>
</dbReference>
<dbReference type="RefSeq" id="WP_051619287.1">
    <property type="nucleotide sequence ID" value="NZ_CP051667.1"/>
</dbReference>
<gene>
    <name evidence="2" type="ORF">QPX23_09470</name>
    <name evidence="3" type="ORF">QPX42_06870</name>
</gene>
<keyword evidence="1" id="KW-0812">Transmembrane</keyword>
<evidence type="ECO:0000313" key="3">
    <source>
        <dbReference type="EMBL" id="MDK4307259.1"/>
    </source>
</evidence>
<dbReference type="EMBL" id="JASNUQ010000018">
    <property type="protein sequence ID" value="MDK4290938.1"/>
    <property type="molecule type" value="Genomic_DNA"/>
</dbReference>
<dbReference type="Proteomes" id="UP001224412">
    <property type="component" value="Unassembled WGS sequence"/>
</dbReference>
<feature type="transmembrane region" description="Helical" evidence="1">
    <location>
        <begin position="148"/>
        <end position="170"/>
    </location>
</feature>
<dbReference type="EMBL" id="JASNVH010000009">
    <property type="protein sequence ID" value="MDK4307259.1"/>
    <property type="molecule type" value="Genomic_DNA"/>
</dbReference>
<evidence type="ECO:0000313" key="5">
    <source>
        <dbReference type="Proteomes" id="UP001239759"/>
    </source>
</evidence>
<sequence length="176" mass="18468">MIPAGVDLSDLSAQLSQGNVAIGEHAEFARAQQSQLRQAIAEINSNSAELANQDTENTDTLTGDGKFGIALIDTPYDKAADLRDVAQELQLRTGVETVIVRTPQGGAAVSDSYSRADLEAAESAFAGVSTDVGLRNYIEALSSPNPSWLVFAVVIAAVIGTALILTWNAVAKSLHN</sequence>
<keyword evidence="5" id="KW-1185">Reference proteome</keyword>
<dbReference type="AlphaFoldDB" id="A0AAP4F5L2"/>
<protein>
    <submittedName>
        <fullName evidence="3">Uncharacterized protein</fullName>
    </submittedName>
</protein>
<name>A0AAP4F5L2_9CORY</name>
<proteinExistence type="predicted"/>
<accession>A0AAP4F5L2</accession>